<evidence type="ECO:0000313" key="3">
    <source>
        <dbReference type="EMBL" id="MBG6138048.1"/>
    </source>
</evidence>
<dbReference type="Gene3D" id="3.40.50.720">
    <property type="entry name" value="NAD(P)-binding Rossmann-like Domain"/>
    <property type="match status" value="1"/>
</dbReference>
<dbReference type="AlphaFoldDB" id="A0A8J7GCI7"/>
<dbReference type="GO" id="GO:0005524">
    <property type="term" value="F:ATP binding"/>
    <property type="evidence" value="ECO:0007669"/>
    <property type="project" value="InterPro"/>
</dbReference>
<proteinExistence type="predicted"/>
<dbReference type="InterPro" id="IPR013815">
    <property type="entry name" value="ATP_grasp_subdomain_1"/>
</dbReference>
<dbReference type="SUPFAM" id="SSF56059">
    <property type="entry name" value="Glutathione synthetase ATP-binding domain-like"/>
    <property type="match status" value="1"/>
</dbReference>
<dbReference type="Pfam" id="PF00583">
    <property type="entry name" value="Acetyltransf_1"/>
    <property type="match status" value="1"/>
</dbReference>
<dbReference type="InterPro" id="IPR016181">
    <property type="entry name" value="Acyl_CoA_acyltransferase"/>
</dbReference>
<dbReference type="Gene3D" id="3.30.1490.20">
    <property type="entry name" value="ATP-grasp fold, A domain"/>
    <property type="match status" value="1"/>
</dbReference>
<dbReference type="EMBL" id="JADOUF010000001">
    <property type="protein sequence ID" value="MBG6138048.1"/>
    <property type="molecule type" value="Genomic_DNA"/>
</dbReference>
<dbReference type="PANTHER" id="PTHR42793:SF1">
    <property type="entry name" value="PEPTIDYL-LYSINE N-ACETYLTRANSFERASE PATZ"/>
    <property type="match status" value="1"/>
</dbReference>
<dbReference type="SUPFAM" id="SSF52210">
    <property type="entry name" value="Succinyl-CoA synthetase domains"/>
    <property type="match status" value="2"/>
</dbReference>
<keyword evidence="4" id="KW-1185">Reference proteome</keyword>
<dbReference type="Pfam" id="PF13380">
    <property type="entry name" value="CoA_binding_2"/>
    <property type="match status" value="1"/>
</dbReference>
<organism evidence="3 4">
    <name type="scientific">Longispora fulva</name>
    <dbReference type="NCBI Taxonomy" id="619741"/>
    <lineage>
        <taxon>Bacteria</taxon>
        <taxon>Bacillati</taxon>
        <taxon>Actinomycetota</taxon>
        <taxon>Actinomycetes</taxon>
        <taxon>Micromonosporales</taxon>
        <taxon>Micromonosporaceae</taxon>
        <taxon>Longispora</taxon>
    </lineage>
</organism>
<dbReference type="InterPro" id="IPR016102">
    <property type="entry name" value="Succinyl-CoA_synth-like"/>
</dbReference>
<dbReference type="InterPro" id="IPR003781">
    <property type="entry name" value="CoA-bd"/>
</dbReference>
<dbReference type="Pfam" id="PF13549">
    <property type="entry name" value="ATP-grasp_5"/>
    <property type="match status" value="1"/>
</dbReference>
<dbReference type="Gene3D" id="3.40.630.30">
    <property type="match status" value="1"/>
</dbReference>
<protein>
    <submittedName>
        <fullName evidence="3">Acyl-CoA synthetase (NDP forming)/GNAT superfamily N-acetyltransferase</fullName>
    </submittedName>
</protein>
<evidence type="ECO:0000256" key="1">
    <source>
        <dbReference type="SAM" id="MobiDB-lite"/>
    </source>
</evidence>
<sequence length="902" mass="94074">MSGTERSAPAPPWVDAADPGRPDGATDPAEPGDADPAGRHYPAHRAADVLLADGGTVHLRPIRPSDGPELRNFHSRLSQRTRYYRYFSAYPRIPDRDLARFTTVDHHAREALVAELGEDLIAVGRYDRLPPAGASDAAGPADGSVDGEVKARAEVAFVVEDAHQSRGIGSILLEHLAAAAREEGIEEFVAEVLPENGGMLRVFSDAGYSVDRSYADGVVHLVFDNAPTEKSIRIARAREARTEAASISRLLTPRGVAVFGASTRVPGIGHTLLKSLRTGGYTGAIYPVHPRARTVQGLPAFRSVRDVPGPVDLAIVAVPASGVPGIVEDCAAVGVHGLVIVSSGFAETGAPEGVEAQLEIVREARLRGMRIIGPNCLGIANTDPDVRLNATLAPRLPEPGRVGFFCQSGALGVALLAEAGRRGLGLSSFVSAGNRADVSGNDLLQYWHADGHTDVVLLYLETFGNPRKFARLARGIGRDKPIIAVARPQLAAERWRHEVSGPNERGVEALFAQSGVLRVDTVAELFDTGLLLARQPLPAGDRIAIVGNTAALGLVAAQAAESADLRVVAGYPLEVDVGAPGPQLAAALRAANADPAVDAVVAVFVPPLVGSAAGYADVLVEGAGDKPIVAAFVAEGVLEKHAEGTVPHYHSVEAAVAALGRVSRYAAWRRTPAELPEQPAGPVVAVESGELLSAYAIRVLPARTARGGAGTLAAASELGYPVAVKIASAELRHRLDLGAVRLNLATPAEVSRAVAELAERFGPAEPLLVQPMAAPGIACVVEVVEDPSFGPIVGFGLAGLHTELLGDRAWRAAPLTRVDAAELLRAPLAAPLLFGHGGGPVVDIEALTDLLVRVGQLADATPALHRLELNPVIVGGSGVVALHAIVELGTPEPRSDTGPRRM</sequence>
<dbReference type="GO" id="GO:0016747">
    <property type="term" value="F:acyltransferase activity, transferring groups other than amino-acyl groups"/>
    <property type="evidence" value="ECO:0007669"/>
    <property type="project" value="InterPro"/>
</dbReference>
<evidence type="ECO:0000313" key="4">
    <source>
        <dbReference type="Proteomes" id="UP000622552"/>
    </source>
</evidence>
<comment type="caution">
    <text evidence="3">The sequence shown here is derived from an EMBL/GenBank/DDBJ whole genome shotgun (WGS) entry which is preliminary data.</text>
</comment>
<evidence type="ECO:0000259" key="2">
    <source>
        <dbReference type="PROSITE" id="PS51186"/>
    </source>
</evidence>
<dbReference type="InterPro" id="IPR000182">
    <property type="entry name" value="GNAT_dom"/>
</dbReference>
<feature type="domain" description="N-acetyltransferase" evidence="2">
    <location>
        <begin position="57"/>
        <end position="233"/>
    </location>
</feature>
<reference evidence="3" key="1">
    <citation type="submission" date="2020-11" db="EMBL/GenBank/DDBJ databases">
        <title>Sequencing the genomes of 1000 actinobacteria strains.</title>
        <authorList>
            <person name="Klenk H.-P."/>
        </authorList>
    </citation>
    <scope>NUCLEOTIDE SEQUENCE</scope>
    <source>
        <strain evidence="3">DSM 45356</strain>
    </source>
</reference>
<dbReference type="InterPro" id="IPR036291">
    <property type="entry name" value="NAD(P)-bd_dom_sf"/>
</dbReference>
<dbReference type="RefSeq" id="WP_197004846.1">
    <property type="nucleotide sequence ID" value="NZ_BONS01000017.1"/>
</dbReference>
<dbReference type="InterPro" id="IPR032875">
    <property type="entry name" value="Succ_CoA_lig_flav_dom"/>
</dbReference>
<dbReference type="SUPFAM" id="SSF55729">
    <property type="entry name" value="Acyl-CoA N-acyltransferases (Nat)"/>
    <property type="match status" value="1"/>
</dbReference>
<dbReference type="Pfam" id="PF13607">
    <property type="entry name" value="Succ_CoA_lig"/>
    <property type="match status" value="1"/>
</dbReference>
<feature type="region of interest" description="Disordered" evidence="1">
    <location>
        <begin position="1"/>
        <end position="40"/>
    </location>
</feature>
<dbReference type="Proteomes" id="UP000622552">
    <property type="component" value="Unassembled WGS sequence"/>
</dbReference>
<dbReference type="CDD" id="cd04301">
    <property type="entry name" value="NAT_SF"/>
    <property type="match status" value="1"/>
</dbReference>
<dbReference type="SUPFAM" id="SSF51735">
    <property type="entry name" value="NAD(P)-binding Rossmann-fold domains"/>
    <property type="match status" value="1"/>
</dbReference>
<dbReference type="Gene3D" id="3.30.470.20">
    <property type="entry name" value="ATP-grasp fold, B domain"/>
    <property type="match status" value="1"/>
</dbReference>
<name>A0A8J7GCI7_9ACTN</name>
<dbReference type="Gene3D" id="3.40.50.261">
    <property type="entry name" value="Succinyl-CoA synthetase domains"/>
    <property type="match status" value="2"/>
</dbReference>
<dbReference type="PROSITE" id="PS51186">
    <property type="entry name" value="GNAT"/>
    <property type="match status" value="1"/>
</dbReference>
<accession>A0A8J7GCI7</accession>
<dbReference type="PANTHER" id="PTHR42793">
    <property type="entry name" value="COA BINDING DOMAIN CONTAINING PROTEIN"/>
    <property type="match status" value="1"/>
</dbReference>
<dbReference type="SMART" id="SM00881">
    <property type="entry name" value="CoA_binding"/>
    <property type="match status" value="1"/>
</dbReference>
<gene>
    <name evidence="3" type="ORF">IW245_004242</name>
</gene>